<comment type="caution">
    <text evidence="2">The sequence shown here is derived from an EMBL/GenBank/DDBJ whole genome shotgun (WGS) entry which is preliminary data.</text>
</comment>
<dbReference type="CDD" id="cd10977">
    <property type="entry name" value="CE4_PuuE_SpCDA1"/>
    <property type="match status" value="1"/>
</dbReference>
<sequence>MTFMMPYSGPARDFIGYAGDVFDPKWPGNKRLAVQFVINYEEGGESCVLDGDATSEHLLSDLIGATPVVGGRYLNIESLYEYGSRAGFWRLHRLFTERKVPVTVYAVGLALEKNPAAARAMISAGWEIASHGYRWINYQQVDEATEREHIRKTIAVHECIVGKRPVGLYQGTPTLRTRRLVVEEGGFLYDSDAYNDDLPYWSLDYGRPHLIIPYTLVNNDMKFVALHGFSCGEQFFSQLKDAFDVLLAEGRAGRPKMMSIGLHCRVVAHPGRFASLVRFLDYIEQFETDIWICRREDIARHWYKHHYPTVAPAKL</sequence>
<dbReference type="InterPro" id="IPR002509">
    <property type="entry name" value="NODB_dom"/>
</dbReference>
<gene>
    <name evidence="2" type="ORF">P43SY_002706</name>
</gene>
<dbReference type="Gene3D" id="3.20.20.370">
    <property type="entry name" value="Glycoside hydrolase/deacetylase"/>
    <property type="match status" value="1"/>
</dbReference>
<dbReference type="SUPFAM" id="SSF88713">
    <property type="entry name" value="Glycoside hydrolase/deacetylase"/>
    <property type="match status" value="1"/>
</dbReference>
<dbReference type="InterPro" id="IPR017625">
    <property type="entry name" value="PuuE"/>
</dbReference>
<dbReference type="EMBL" id="JAKCXM010000001">
    <property type="protein sequence ID" value="KAJ0410374.1"/>
    <property type="molecule type" value="Genomic_DNA"/>
</dbReference>
<proteinExistence type="predicted"/>
<dbReference type="Pfam" id="PF01522">
    <property type="entry name" value="Polysacc_deac_1"/>
    <property type="match status" value="1"/>
</dbReference>
<dbReference type="NCBIfam" id="TIGR03212">
    <property type="entry name" value="uraD_N-term-dom"/>
    <property type="match status" value="1"/>
</dbReference>
<accession>A0AAD5LTY4</accession>
<dbReference type="GO" id="GO:0005975">
    <property type="term" value="P:carbohydrate metabolic process"/>
    <property type="evidence" value="ECO:0007669"/>
    <property type="project" value="InterPro"/>
</dbReference>
<dbReference type="AlphaFoldDB" id="A0AAD5LTY4"/>
<dbReference type="GO" id="GO:0016810">
    <property type="term" value="F:hydrolase activity, acting on carbon-nitrogen (but not peptide) bonds"/>
    <property type="evidence" value="ECO:0007669"/>
    <property type="project" value="InterPro"/>
</dbReference>
<dbReference type="Proteomes" id="UP001209570">
    <property type="component" value="Unassembled WGS sequence"/>
</dbReference>
<organism evidence="2 3">
    <name type="scientific">Pythium insidiosum</name>
    <name type="common">Pythiosis disease agent</name>
    <dbReference type="NCBI Taxonomy" id="114742"/>
    <lineage>
        <taxon>Eukaryota</taxon>
        <taxon>Sar</taxon>
        <taxon>Stramenopiles</taxon>
        <taxon>Oomycota</taxon>
        <taxon>Peronosporomycetes</taxon>
        <taxon>Pythiales</taxon>
        <taxon>Pythiaceae</taxon>
        <taxon>Pythium</taxon>
    </lineage>
</organism>
<reference evidence="2" key="1">
    <citation type="submission" date="2021-12" db="EMBL/GenBank/DDBJ databases">
        <title>Prjna785345.</title>
        <authorList>
            <person name="Rujirawat T."/>
            <person name="Krajaejun T."/>
        </authorList>
    </citation>
    <scope>NUCLEOTIDE SEQUENCE</scope>
    <source>
        <strain evidence="2">Pi057C3</strain>
    </source>
</reference>
<name>A0AAD5LTY4_PYTIN</name>
<dbReference type="PROSITE" id="PS51677">
    <property type="entry name" value="NODB"/>
    <property type="match status" value="1"/>
</dbReference>
<keyword evidence="3" id="KW-1185">Reference proteome</keyword>
<dbReference type="PANTHER" id="PTHR43123:SF1">
    <property type="entry name" value="POLYSACCHARIDE DEACETYLASE-RELATED"/>
    <property type="match status" value="1"/>
</dbReference>
<dbReference type="PANTHER" id="PTHR43123">
    <property type="entry name" value="POLYSACCHARIDE DEACETYLASE-RELATED"/>
    <property type="match status" value="1"/>
</dbReference>
<protein>
    <recommendedName>
        <fullName evidence="1">NodB homology domain-containing protein</fullName>
    </recommendedName>
</protein>
<evidence type="ECO:0000313" key="3">
    <source>
        <dbReference type="Proteomes" id="UP001209570"/>
    </source>
</evidence>
<evidence type="ECO:0000259" key="1">
    <source>
        <dbReference type="PROSITE" id="PS51677"/>
    </source>
</evidence>
<feature type="domain" description="NodB homology" evidence="1">
    <location>
        <begin position="74"/>
        <end position="293"/>
    </location>
</feature>
<evidence type="ECO:0000313" key="2">
    <source>
        <dbReference type="EMBL" id="KAJ0410374.1"/>
    </source>
</evidence>
<dbReference type="InterPro" id="IPR011330">
    <property type="entry name" value="Glyco_hydro/deAcase_b/a-brl"/>
</dbReference>